<evidence type="ECO:0000313" key="7">
    <source>
        <dbReference type="Proteomes" id="UP000005090"/>
    </source>
</evidence>
<evidence type="ECO:0000256" key="1">
    <source>
        <dbReference type="ARBA" id="ARBA00005417"/>
    </source>
</evidence>
<accession>H8GIQ0</accession>
<dbReference type="CDD" id="cd03230">
    <property type="entry name" value="ABC_DR_subfamily_A"/>
    <property type="match status" value="1"/>
</dbReference>
<sequence length="311" mass="34333">MTVLVEVNHLSRYYGSQCAVDDISFTLHRGEVLGLLGPNGAGKTTTMQMLCGNLAPSAGQILIDGVDLLDRPKEAKRHLGYLPDTPPLYRDLTVNEFLAYCAELHGVDKKSIPDTVKRARERCGLDEMQERLIGNLSKGFLQRTGIAQAILHNPKVIVLDEPTVGLDPLQIRDIRALIRELGREHGIILSTHILTEVEESCTHVQIIHQGRLVLHETIAGLQRHMHNCRLEVITRIPPDLKALSALPGVLSVESLAGNRLLVHHGVDDNPAKQIAELIVASGWGLEELVPVKKSLEDVFIQLTWEAEGDTE</sequence>
<dbReference type="SMART" id="SM00382">
    <property type="entry name" value="AAA"/>
    <property type="match status" value="1"/>
</dbReference>
<dbReference type="SUPFAM" id="SSF52540">
    <property type="entry name" value="P-loop containing nucleoside triphosphate hydrolases"/>
    <property type="match status" value="1"/>
</dbReference>
<dbReference type="InterPro" id="IPR003439">
    <property type="entry name" value="ABC_transporter-like_ATP-bd"/>
</dbReference>
<keyword evidence="4" id="KW-0067">ATP-binding</keyword>
<dbReference type="PANTHER" id="PTHR43335">
    <property type="entry name" value="ABC TRANSPORTER, ATP-BINDING PROTEIN"/>
    <property type="match status" value="1"/>
</dbReference>
<gene>
    <name evidence="6" type="ORF">Metal_2523</name>
</gene>
<dbReference type="RefSeq" id="WP_005372776.1">
    <property type="nucleotide sequence ID" value="NZ_CM001475.1"/>
</dbReference>
<keyword evidence="3" id="KW-0547">Nucleotide-binding</keyword>
<feature type="domain" description="ABC transporter" evidence="5">
    <location>
        <begin position="5"/>
        <end position="234"/>
    </location>
</feature>
<dbReference type="eggNOG" id="COG1131">
    <property type="taxonomic scope" value="Bacteria"/>
</dbReference>
<dbReference type="STRING" id="686340.Metal_2523"/>
<dbReference type="Gene3D" id="3.40.50.300">
    <property type="entry name" value="P-loop containing nucleotide triphosphate hydrolases"/>
    <property type="match status" value="1"/>
</dbReference>
<organism evidence="6 7">
    <name type="scientific">Methylomicrobium album BG8</name>
    <dbReference type="NCBI Taxonomy" id="686340"/>
    <lineage>
        <taxon>Bacteria</taxon>
        <taxon>Pseudomonadati</taxon>
        <taxon>Pseudomonadota</taxon>
        <taxon>Gammaproteobacteria</taxon>
        <taxon>Methylococcales</taxon>
        <taxon>Methylococcaceae</taxon>
        <taxon>Methylomicrobium</taxon>
    </lineage>
</organism>
<keyword evidence="7" id="KW-1185">Reference proteome</keyword>
<evidence type="ECO:0000256" key="2">
    <source>
        <dbReference type="ARBA" id="ARBA00022448"/>
    </source>
</evidence>
<protein>
    <submittedName>
        <fullName evidence="6">ABC-type multidrug transport system, ATPase component</fullName>
    </submittedName>
</protein>
<dbReference type="PROSITE" id="PS50893">
    <property type="entry name" value="ABC_TRANSPORTER_2"/>
    <property type="match status" value="1"/>
</dbReference>
<keyword evidence="2" id="KW-0813">Transport</keyword>
<comment type="similarity">
    <text evidence="1">Belongs to the ABC transporter superfamily.</text>
</comment>
<name>H8GIQ0_METAL</name>
<dbReference type="GO" id="GO:0005524">
    <property type="term" value="F:ATP binding"/>
    <property type="evidence" value="ECO:0007669"/>
    <property type="project" value="UniProtKB-KW"/>
</dbReference>
<dbReference type="InterPro" id="IPR003593">
    <property type="entry name" value="AAA+_ATPase"/>
</dbReference>
<evidence type="ECO:0000256" key="4">
    <source>
        <dbReference type="ARBA" id="ARBA00022840"/>
    </source>
</evidence>
<evidence type="ECO:0000259" key="5">
    <source>
        <dbReference type="PROSITE" id="PS50893"/>
    </source>
</evidence>
<proteinExistence type="inferred from homology"/>
<dbReference type="Proteomes" id="UP000005090">
    <property type="component" value="Chromosome"/>
</dbReference>
<dbReference type="AlphaFoldDB" id="H8GIQ0"/>
<dbReference type="Pfam" id="PF00005">
    <property type="entry name" value="ABC_tran"/>
    <property type="match status" value="1"/>
</dbReference>
<dbReference type="PANTHER" id="PTHR43335:SF4">
    <property type="entry name" value="ABC TRANSPORTER, ATP-BINDING PROTEIN"/>
    <property type="match status" value="1"/>
</dbReference>
<dbReference type="HOGENOM" id="CLU_000604_1_2_6"/>
<dbReference type="EMBL" id="CM001475">
    <property type="protein sequence ID" value="EIC30240.1"/>
    <property type="molecule type" value="Genomic_DNA"/>
</dbReference>
<evidence type="ECO:0000256" key="3">
    <source>
        <dbReference type="ARBA" id="ARBA00022741"/>
    </source>
</evidence>
<dbReference type="InterPro" id="IPR027417">
    <property type="entry name" value="P-loop_NTPase"/>
</dbReference>
<evidence type="ECO:0000313" key="6">
    <source>
        <dbReference type="EMBL" id="EIC30240.1"/>
    </source>
</evidence>
<reference evidence="6 7" key="1">
    <citation type="journal article" date="2013" name="Genome Announc.">
        <title>Genome Sequence of the Obligate Gammaproteobacterial Methanotroph Methylomicrobium album Strain BG8.</title>
        <authorList>
            <person name="Kits K.D."/>
            <person name="Kalyuzhnaya M.G."/>
            <person name="Klotz M.G."/>
            <person name="Jetten M.S."/>
            <person name="Op den Camp H.J."/>
            <person name="Vuilleumier S."/>
            <person name="Bringel F."/>
            <person name="Dispirito A.A."/>
            <person name="Murrell J.C."/>
            <person name="Bruce D."/>
            <person name="Cheng J.F."/>
            <person name="Copeland A."/>
            <person name="Goodwin L."/>
            <person name="Hauser L."/>
            <person name="Lajus A."/>
            <person name="Land M.L."/>
            <person name="Lapidus A."/>
            <person name="Lucas S."/>
            <person name="Medigue C."/>
            <person name="Pitluck S."/>
            <person name="Woyke T."/>
            <person name="Zeytun A."/>
            <person name="Stein L.Y."/>
        </authorList>
    </citation>
    <scope>NUCLEOTIDE SEQUENCE [LARGE SCALE GENOMIC DNA]</scope>
    <source>
        <strain evidence="6 7">BG8</strain>
    </source>
</reference>
<dbReference type="GO" id="GO:0016887">
    <property type="term" value="F:ATP hydrolysis activity"/>
    <property type="evidence" value="ECO:0007669"/>
    <property type="project" value="InterPro"/>
</dbReference>